<keyword evidence="2" id="KW-0645">Protease</keyword>
<dbReference type="Gene3D" id="3.90.226.10">
    <property type="entry name" value="2-enoyl-CoA Hydratase, Chain A, domain 1"/>
    <property type="match status" value="2"/>
</dbReference>
<dbReference type="InterPro" id="IPR029045">
    <property type="entry name" value="ClpP/crotonase-like_dom_sf"/>
</dbReference>
<dbReference type="InterPro" id="IPR004635">
    <property type="entry name" value="Pept_S49_SppA"/>
</dbReference>
<dbReference type="EMBL" id="LILD01000001">
    <property type="protein sequence ID" value="KOO40103.1"/>
    <property type="molecule type" value="Genomic_DNA"/>
</dbReference>
<evidence type="ECO:0000256" key="3">
    <source>
        <dbReference type="ARBA" id="ARBA00022801"/>
    </source>
</evidence>
<protein>
    <recommendedName>
        <fullName evidence="6">Peptidase S49 domain-containing protein</fullName>
    </recommendedName>
</protein>
<evidence type="ECO:0000313" key="7">
    <source>
        <dbReference type="EMBL" id="KOO40103.1"/>
    </source>
</evidence>
<gene>
    <name evidence="7" type="ORF">AMD02_03805</name>
</gene>
<evidence type="ECO:0000256" key="1">
    <source>
        <dbReference type="ARBA" id="ARBA00008683"/>
    </source>
</evidence>
<feature type="signal peptide" evidence="5">
    <location>
        <begin position="1"/>
        <end position="23"/>
    </location>
</feature>
<evidence type="ECO:0000256" key="4">
    <source>
        <dbReference type="ARBA" id="ARBA00022825"/>
    </source>
</evidence>
<sequence>MSRKRWLALIAAAMLFVASVAISLVSSPAVDVDEWVGTGTSYKQTIVETGTDFGKSIAILELSGVIQDTGSAPSLLNTGVYHHRDFLKQLEKAGKDPNIAGIILQVNTPGGGVLESAEIHKQVEEIVQDSEKPVYVSMGNMAASGGYYISAPATKIYAHPQTITGSIGVIMQSIDISGLAENLGIEFNTFKSGPYKDILSQTREVTDEEEDILQTLVDEMYDEFVRVIVDGRGMSETEVRELADGRIYTGSQAVATGLVDELGGLDDVIESMKEDLGADYNVIRYEHSLGLYDFFSMSTNRFLSPSYELQSIERLLNQSNTPTLQYLYAE</sequence>
<organism evidence="7">
    <name type="scientific">Halalkalibacterium halodurans</name>
    <name type="common">Bacillus halodurans</name>
    <dbReference type="NCBI Taxonomy" id="86665"/>
    <lineage>
        <taxon>Bacteria</taxon>
        <taxon>Bacillati</taxon>
        <taxon>Bacillota</taxon>
        <taxon>Bacilli</taxon>
        <taxon>Bacillales</taxon>
        <taxon>Bacillaceae</taxon>
        <taxon>Halalkalibacterium (ex Joshi et al. 2022)</taxon>
    </lineage>
</organism>
<comment type="caution">
    <text evidence="7">The sequence shown here is derived from an EMBL/GenBank/DDBJ whole genome shotgun (WGS) entry which is preliminary data.</text>
</comment>
<reference evidence="7" key="1">
    <citation type="submission" date="2015-08" db="EMBL/GenBank/DDBJ databases">
        <title>Complete DNA Sequence of Pseudomonas syringae pv. actinidiae, the Causal Agent of Kiwifruit Canker Disease.</title>
        <authorList>
            <person name="Rikkerink E.H.A."/>
            <person name="Fineran P.C."/>
        </authorList>
    </citation>
    <scope>NUCLEOTIDE SEQUENCE</scope>
    <source>
        <strain evidence="7">DSM 13666</strain>
    </source>
</reference>
<dbReference type="NCBIfam" id="TIGR00706">
    <property type="entry name" value="SppA_dom"/>
    <property type="match status" value="1"/>
</dbReference>
<dbReference type="PATRIC" id="fig|136160.3.peg.1017"/>
<dbReference type="PANTHER" id="PTHR42987:SF7">
    <property type="entry name" value="SIGNAL PEPTIDE PEPTIDASE SPPA-RELATED"/>
    <property type="match status" value="1"/>
</dbReference>
<feature type="domain" description="Peptidase S49" evidence="6">
    <location>
        <begin position="128"/>
        <end position="277"/>
    </location>
</feature>
<name>A0A0M0KNY9_ALKHA</name>
<dbReference type="CDD" id="cd07023">
    <property type="entry name" value="S49_Sppa_N_C"/>
    <property type="match status" value="1"/>
</dbReference>
<proteinExistence type="inferred from homology"/>
<accession>A0A0M0KNY9</accession>
<evidence type="ECO:0000259" key="6">
    <source>
        <dbReference type="Pfam" id="PF01343"/>
    </source>
</evidence>
<dbReference type="AlphaFoldDB" id="A0A0M0KNY9"/>
<evidence type="ECO:0000256" key="5">
    <source>
        <dbReference type="SAM" id="SignalP"/>
    </source>
</evidence>
<dbReference type="SUPFAM" id="SSF52096">
    <property type="entry name" value="ClpP/crotonase"/>
    <property type="match status" value="1"/>
</dbReference>
<keyword evidence="5" id="KW-0732">Signal</keyword>
<comment type="similarity">
    <text evidence="1">Belongs to the peptidase S49 family.</text>
</comment>
<dbReference type="InterPro" id="IPR047272">
    <property type="entry name" value="S49_SppA_C"/>
</dbReference>
<dbReference type="Pfam" id="PF01343">
    <property type="entry name" value="Peptidase_S49"/>
    <property type="match status" value="1"/>
</dbReference>
<keyword evidence="3" id="KW-0378">Hydrolase</keyword>
<dbReference type="GO" id="GO:0006508">
    <property type="term" value="P:proteolysis"/>
    <property type="evidence" value="ECO:0007669"/>
    <property type="project" value="UniProtKB-KW"/>
</dbReference>
<dbReference type="GO" id="GO:0008236">
    <property type="term" value="F:serine-type peptidase activity"/>
    <property type="evidence" value="ECO:0007669"/>
    <property type="project" value="UniProtKB-KW"/>
</dbReference>
<dbReference type="InterPro" id="IPR002142">
    <property type="entry name" value="Peptidase_S49"/>
</dbReference>
<feature type="chain" id="PRO_5038705538" description="Peptidase S49 domain-containing protein" evidence="5">
    <location>
        <begin position="24"/>
        <end position="330"/>
    </location>
</feature>
<keyword evidence="4" id="KW-0720">Serine protease</keyword>
<evidence type="ECO:0000256" key="2">
    <source>
        <dbReference type="ARBA" id="ARBA00022670"/>
    </source>
</evidence>
<dbReference type="PANTHER" id="PTHR42987">
    <property type="entry name" value="PEPTIDASE S49"/>
    <property type="match status" value="1"/>
</dbReference>